<organism evidence="1 2">
    <name type="scientific">Botryobasidium botryosum (strain FD-172 SS1)</name>
    <dbReference type="NCBI Taxonomy" id="930990"/>
    <lineage>
        <taxon>Eukaryota</taxon>
        <taxon>Fungi</taxon>
        <taxon>Dikarya</taxon>
        <taxon>Basidiomycota</taxon>
        <taxon>Agaricomycotina</taxon>
        <taxon>Agaricomycetes</taxon>
        <taxon>Cantharellales</taxon>
        <taxon>Botryobasidiaceae</taxon>
        <taxon>Botryobasidium</taxon>
    </lineage>
</organism>
<keyword evidence="2" id="KW-1185">Reference proteome</keyword>
<reference evidence="2" key="1">
    <citation type="journal article" date="2014" name="Proc. Natl. Acad. Sci. U.S.A.">
        <title>Extensive sampling of basidiomycete genomes demonstrates inadequacy of the white-rot/brown-rot paradigm for wood decay fungi.</title>
        <authorList>
            <person name="Riley R."/>
            <person name="Salamov A.A."/>
            <person name="Brown D.W."/>
            <person name="Nagy L.G."/>
            <person name="Floudas D."/>
            <person name="Held B.W."/>
            <person name="Levasseur A."/>
            <person name="Lombard V."/>
            <person name="Morin E."/>
            <person name="Otillar R."/>
            <person name="Lindquist E.A."/>
            <person name="Sun H."/>
            <person name="LaButti K.M."/>
            <person name="Schmutz J."/>
            <person name="Jabbour D."/>
            <person name="Luo H."/>
            <person name="Baker S.E."/>
            <person name="Pisabarro A.G."/>
            <person name="Walton J.D."/>
            <person name="Blanchette R.A."/>
            <person name="Henrissat B."/>
            <person name="Martin F."/>
            <person name="Cullen D."/>
            <person name="Hibbett D.S."/>
            <person name="Grigoriev I.V."/>
        </authorList>
    </citation>
    <scope>NUCLEOTIDE SEQUENCE [LARGE SCALE GENOMIC DNA]</scope>
    <source>
        <strain evidence="2">FD-172 SS1</strain>
    </source>
</reference>
<gene>
    <name evidence="1" type="ORF">BOTBODRAFT_181740</name>
</gene>
<dbReference type="InterPro" id="IPR011009">
    <property type="entry name" value="Kinase-like_dom_sf"/>
</dbReference>
<dbReference type="OrthoDB" id="2379186at2759"/>
<evidence type="ECO:0000313" key="1">
    <source>
        <dbReference type="EMBL" id="KDQ06280.1"/>
    </source>
</evidence>
<protein>
    <recommendedName>
        <fullName evidence="3">Protein kinase domain-containing protein</fullName>
    </recommendedName>
</protein>
<name>A0A067LVI0_BOTB1</name>
<dbReference type="HOGENOM" id="CLU_028901_0_0_1"/>
<evidence type="ECO:0000313" key="2">
    <source>
        <dbReference type="Proteomes" id="UP000027195"/>
    </source>
</evidence>
<sequence>MNFWDKKSKTSLPDISELPAFLEQPLPENAKWLFPPMSSTDSRTFTWGDIWTMWEIGSVLTRAVTAQPPPGAVTETSWTSFWDQQIREILMLFNLGGLTVSAFSGGEETASDSKEDLGAKLADSMVWVYDPTPYLFDSSNKPHIVDLTTCNLALAEGRFVNIRRLANLSLLLDPLIADVGMNHSPAEFVAIRLEHKTLMHASWLRTVYALLTRKNVRNVDRLSSMKGCTVYTEPKGKAATPKDQKELVAAVVCVLEALQDMHAEPDPIFHRDVRWSNVIQQAGDPLKWLLIDWDDAACPPTVAAHDMNRVNHAPSTFENNHGAEVDIWGVGQMITEATKFFPQLSSGLIALGKKFKAQKGLLARDALTLMKEFCQVDPNPPKVDIAFEFWRSHF</sequence>
<dbReference type="Proteomes" id="UP000027195">
    <property type="component" value="Unassembled WGS sequence"/>
</dbReference>
<dbReference type="EMBL" id="KL198144">
    <property type="protein sequence ID" value="KDQ06280.1"/>
    <property type="molecule type" value="Genomic_DNA"/>
</dbReference>
<dbReference type="AlphaFoldDB" id="A0A067LVI0"/>
<proteinExistence type="predicted"/>
<dbReference type="Gene3D" id="1.10.510.10">
    <property type="entry name" value="Transferase(Phosphotransferase) domain 1"/>
    <property type="match status" value="1"/>
</dbReference>
<dbReference type="SUPFAM" id="SSF56112">
    <property type="entry name" value="Protein kinase-like (PK-like)"/>
    <property type="match status" value="1"/>
</dbReference>
<accession>A0A067LVI0</accession>
<evidence type="ECO:0008006" key="3">
    <source>
        <dbReference type="Google" id="ProtNLM"/>
    </source>
</evidence>
<dbReference type="InParanoid" id="A0A067LVI0"/>